<keyword evidence="5" id="KW-1185">Reference proteome</keyword>
<keyword evidence="4" id="KW-0808">Transferase</keyword>
<dbReference type="Pfam" id="PF03704">
    <property type="entry name" value="BTAD"/>
    <property type="match status" value="1"/>
</dbReference>
<evidence type="ECO:0000259" key="2">
    <source>
        <dbReference type="SMART" id="SM00382"/>
    </source>
</evidence>
<name>A0A7W8HJS1_9BURK</name>
<dbReference type="InterPro" id="IPR003593">
    <property type="entry name" value="AAA+_ATPase"/>
</dbReference>
<dbReference type="RefSeq" id="WP_183968571.1">
    <property type="nucleotide sequence ID" value="NZ_BAABEW010000012.1"/>
</dbReference>
<dbReference type="InterPro" id="IPR011990">
    <property type="entry name" value="TPR-like_helical_dom_sf"/>
</dbReference>
<feature type="domain" description="AAA+ ATPase" evidence="2">
    <location>
        <begin position="269"/>
        <end position="444"/>
    </location>
</feature>
<reference evidence="4 5" key="1">
    <citation type="submission" date="2020-08" db="EMBL/GenBank/DDBJ databases">
        <title>Genomic Encyclopedia of Type Strains, Phase IV (KMG-IV): sequencing the most valuable type-strain genomes for metagenomic binning, comparative biology and taxonomic classification.</title>
        <authorList>
            <person name="Goeker M."/>
        </authorList>
    </citation>
    <scope>NUCLEOTIDE SEQUENCE [LARGE SCALE GENOMIC DNA]</scope>
    <source>
        <strain evidence="4 5">DSM 29781</strain>
    </source>
</reference>
<keyword evidence="4" id="KW-0418">Kinase</keyword>
<evidence type="ECO:0000259" key="3">
    <source>
        <dbReference type="SMART" id="SM01043"/>
    </source>
</evidence>
<comment type="caution">
    <text evidence="4">The sequence shown here is derived from an EMBL/GenBank/DDBJ whole genome shotgun (WGS) entry which is preliminary data.</text>
</comment>
<evidence type="ECO:0000313" key="4">
    <source>
        <dbReference type="EMBL" id="MBB5272751.1"/>
    </source>
</evidence>
<feature type="region of interest" description="Disordered" evidence="1">
    <location>
        <begin position="1051"/>
        <end position="1071"/>
    </location>
</feature>
<dbReference type="InterPro" id="IPR027417">
    <property type="entry name" value="P-loop_NTPase"/>
</dbReference>
<dbReference type="GO" id="GO:0016301">
    <property type="term" value="F:kinase activity"/>
    <property type="evidence" value="ECO:0007669"/>
    <property type="project" value="UniProtKB-KW"/>
</dbReference>
<dbReference type="AlphaFoldDB" id="A0A7W8HJS1"/>
<evidence type="ECO:0000256" key="1">
    <source>
        <dbReference type="SAM" id="MobiDB-lite"/>
    </source>
</evidence>
<dbReference type="GO" id="GO:0003677">
    <property type="term" value="F:DNA binding"/>
    <property type="evidence" value="ECO:0007669"/>
    <property type="project" value="UniProtKB-KW"/>
</dbReference>
<dbReference type="InterPro" id="IPR041664">
    <property type="entry name" value="AAA_16"/>
</dbReference>
<organism evidence="4 5">
    <name type="scientific">Quisquiliibacterium transsilvanicum</name>
    <dbReference type="NCBI Taxonomy" id="1549638"/>
    <lineage>
        <taxon>Bacteria</taxon>
        <taxon>Pseudomonadati</taxon>
        <taxon>Pseudomonadota</taxon>
        <taxon>Betaproteobacteria</taxon>
        <taxon>Burkholderiales</taxon>
        <taxon>Burkholderiaceae</taxon>
        <taxon>Quisquiliibacterium</taxon>
    </lineage>
</organism>
<dbReference type="PANTHER" id="PTHR35807">
    <property type="entry name" value="TRANSCRIPTIONAL REGULATOR REDD-RELATED"/>
    <property type="match status" value="1"/>
</dbReference>
<keyword evidence="4" id="KW-0238">DNA-binding</keyword>
<dbReference type="InterPro" id="IPR005158">
    <property type="entry name" value="BTAD"/>
</dbReference>
<proteinExistence type="predicted"/>
<dbReference type="SUPFAM" id="SSF52540">
    <property type="entry name" value="P-loop containing nucleoside triphosphate hydrolases"/>
    <property type="match status" value="1"/>
</dbReference>
<dbReference type="InterPro" id="IPR051677">
    <property type="entry name" value="AfsR-DnrI-RedD_regulator"/>
</dbReference>
<accession>A0A7W8HJS1</accession>
<dbReference type="EMBL" id="JACHGB010000005">
    <property type="protein sequence ID" value="MBB5272751.1"/>
    <property type="molecule type" value="Genomic_DNA"/>
</dbReference>
<feature type="compositionally biased region" description="Basic residues" evidence="1">
    <location>
        <begin position="1060"/>
        <end position="1071"/>
    </location>
</feature>
<dbReference type="SUPFAM" id="SSF48452">
    <property type="entry name" value="TPR-like"/>
    <property type="match status" value="2"/>
</dbReference>
<gene>
    <name evidence="4" type="ORF">HNQ70_002774</name>
</gene>
<dbReference type="SMART" id="SM01043">
    <property type="entry name" value="BTAD"/>
    <property type="match status" value="1"/>
</dbReference>
<dbReference type="Gene3D" id="1.10.10.10">
    <property type="entry name" value="Winged helix-like DNA-binding domain superfamily/Winged helix DNA-binding domain"/>
    <property type="match status" value="1"/>
</dbReference>
<dbReference type="Gene3D" id="1.25.40.10">
    <property type="entry name" value="Tetratricopeptide repeat domain"/>
    <property type="match status" value="2"/>
</dbReference>
<protein>
    <submittedName>
        <fullName evidence="4">DNA-binding SARP family transcriptional activator/thymidylate kinase</fullName>
    </submittedName>
</protein>
<dbReference type="InterPro" id="IPR036388">
    <property type="entry name" value="WH-like_DNA-bd_sf"/>
</dbReference>
<sequence>MEANARHRSSRPDSRLDVLLLGAFSVCIGGSELPAERWPSLRAAHLVQLLALQPRHRMSRDLVIDALWPRLEPDAGAANLRKALHHARQALGRHDAIVQQAGELLLWPDGTLVVDANAFEIGAAAALATRDPQACADAASACAGDLLPGARYEPWTEAPRERMHALHLDLLRASAQWERLAQLEPADEPAHRELMQRALESGNRAEAVRWYARLREALQQTLGVPPDARTEALYERCVEGLQTTGPALVGREPEIAQAMALLGTAAAERTGGLGLRGPAGIGKSTLCREIAARARARGWRVLRVDATGTGRAYAVAATLAERMVVEDRSLLDRIGTQARTVLAQLTSIAAPSERLPGPLGRHQVVGAIRRLLVAGAPEAGVLLQVDDAHLIDDADVDVIMQLAMAGPPVFLLIATRAPAQGSALARGVARLQRAGVLQVIELDPLADDDSRQLIARAAPAALSEAIVEQLARAAEGNPFAAIELARCASSGAPQKLPFSAAGAITERLCDVPAPALLLLEWLALAGDAPDAPTAEALGAEAGVATFEALDQALEAGVLVPVEGRYRFRHELVRQALVERVPPHRRLRMHRRIAMRLAELDAPPASVARQWLDAGSPQEAQPWLLAAAREAVRLAAFSDALRHLAPVLGFQPEHAEALRLRAEALDAMGEPAALAAYRQAAQAAELDARDDLLAKAALAQVKLGDPKGALVALEGLRPGSVEGRLCEALAYAGAAALGAADPAMGTAKAAAARRLALESGDTTSLVIASWAQAAAAHARGELHHSVWADLQETSHLPHLAVRVFDGHLCITQRFLYGARPYPEVIAFADALGCEALRLGAARGHAFATTLRGEAEWLSGDLQSAREHLRAGARLHRAIGGAVGEALSLQRLSEICLHEGRRDEARAMIDEALDVARQTDIGFHLLDRIYGTRIALHAGDPQAALHVMEDAAASVRGPLETCPGCRITFAVPAAIAAARAGELELAQQHEKQCAYLADVVMRLPAWHAAHEEVRGHIAAAAGANAGEAATRFAAAALGFRAAGQPIDAERCAQLAADSSSGPRRRTGASRRRG</sequence>
<dbReference type="Pfam" id="PF13191">
    <property type="entry name" value="AAA_16"/>
    <property type="match status" value="1"/>
</dbReference>
<evidence type="ECO:0000313" key="5">
    <source>
        <dbReference type="Proteomes" id="UP000532440"/>
    </source>
</evidence>
<dbReference type="SMART" id="SM00382">
    <property type="entry name" value="AAA"/>
    <property type="match status" value="1"/>
</dbReference>
<feature type="domain" description="Bacterial transcriptional activator" evidence="3">
    <location>
        <begin position="114"/>
        <end position="238"/>
    </location>
</feature>
<dbReference type="Proteomes" id="UP000532440">
    <property type="component" value="Unassembled WGS sequence"/>
</dbReference>